<dbReference type="Gene3D" id="3.30.70.270">
    <property type="match status" value="1"/>
</dbReference>
<dbReference type="STRING" id="797277.SAMN05216198_3640"/>
<dbReference type="PANTHER" id="PTHR45138:SF9">
    <property type="entry name" value="DIGUANYLATE CYCLASE DGCM-RELATED"/>
    <property type="match status" value="1"/>
</dbReference>
<evidence type="ECO:0000256" key="4">
    <source>
        <dbReference type="ARBA" id="ARBA00034247"/>
    </source>
</evidence>
<organism evidence="6 7">
    <name type="scientific">Halopseudomonas litoralis</name>
    <dbReference type="NCBI Taxonomy" id="797277"/>
    <lineage>
        <taxon>Bacteria</taxon>
        <taxon>Pseudomonadati</taxon>
        <taxon>Pseudomonadota</taxon>
        <taxon>Gammaproteobacteria</taxon>
        <taxon>Pseudomonadales</taxon>
        <taxon>Pseudomonadaceae</taxon>
        <taxon>Halopseudomonas</taxon>
    </lineage>
</organism>
<dbReference type="EMBL" id="LT629748">
    <property type="protein sequence ID" value="SDT09331.1"/>
    <property type="molecule type" value="Genomic_DNA"/>
</dbReference>
<evidence type="ECO:0000313" key="7">
    <source>
        <dbReference type="Proteomes" id="UP000243426"/>
    </source>
</evidence>
<dbReference type="GO" id="GO:0052621">
    <property type="term" value="F:diguanylate cyclase activity"/>
    <property type="evidence" value="ECO:0007669"/>
    <property type="project" value="UniProtKB-EC"/>
</dbReference>
<dbReference type="InterPro" id="IPR043128">
    <property type="entry name" value="Rev_trsase/Diguanyl_cyclase"/>
</dbReference>
<evidence type="ECO:0000256" key="3">
    <source>
        <dbReference type="ARBA" id="ARBA00012528"/>
    </source>
</evidence>
<dbReference type="GO" id="GO:0005886">
    <property type="term" value="C:plasma membrane"/>
    <property type="evidence" value="ECO:0007669"/>
    <property type="project" value="UniProtKB-SubCell"/>
</dbReference>
<dbReference type="CDD" id="cd01949">
    <property type="entry name" value="GGDEF"/>
    <property type="match status" value="1"/>
</dbReference>
<proteinExistence type="predicted"/>
<gene>
    <name evidence="6" type="ORF">SAMN05216198_3640</name>
</gene>
<accession>A0A1H1XJS4</accession>
<dbReference type="InterPro" id="IPR029787">
    <property type="entry name" value="Nucleotide_cyclase"/>
</dbReference>
<dbReference type="InterPro" id="IPR000160">
    <property type="entry name" value="GGDEF_dom"/>
</dbReference>
<dbReference type="Proteomes" id="UP000243426">
    <property type="component" value="Chromosome I"/>
</dbReference>
<evidence type="ECO:0000259" key="5">
    <source>
        <dbReference type="PROSITE" id="PS50887"/>
    </source>
</evidence>
<dbReference type="RefSeq" id="WP_090275659.1">
    <property type="nucleotide sequence ID" value="NZ_LT629748.1"/>
</dbReference>
<dbReference type="FunFam" id="3.30.70.270:FF:000001">
    <property type="entry name" value="Diguanylate cyclase domain protein"/>
    <property type="match status" value="1"/>
</dbReference>
<keyword evidence="7" id="KW-1185">Reference proteome</keyword>
<dbReference type="Pfam" id="PF00990">
    <property type="entry name" value="GGDEF"/>
    <property type="match status" value="1"/>
</dbReference>
<dbReference type="AlphaFoldDB" id="A0A1H1XJS4"/>
<dbReference type="EC" id="2.7.7.65" evidence="3"/>
<dbReference type="SUPFAM" id="SSF55073">
    <property type="entry name" value="Nucleotide cyclase"/>
    <property type="match status" value="1"/>
</dbReference>
<evidence type="ECO:0000313" key="6">
    <source>
        <dbReference type="EMBL" id="SDT09331.1"/>
    </source>
</evidence>
<feature type="domain" description="GGDEF" evidence="5">
    <location>
        <begin position="130"/>
        <end position="262"/>
    </location>
</feature>
<comment type="catalytic activity">
    <reaction evidence="4">
        <text>2 GTP = 3',3'-c-di-GMP + 2 diphosphate</text>
        <dbReference type="Rhea" id="RHEA:24898"/>
        <dbReference type="ChEBI" id="CHEBI:33019"/>
        <dbReference type="ChEBI" id="CHEBI:37565"/>
        <dbReference type="ChEBI" id="CHEBI:58805"/>
        <dbReference type="EC" id="2.7.7.65"/>
    </reaction>
</comment>
<dbReference type="GO" id="GO:0043709">
    <property type="term" value="P:cell adhesion involved in single-species biofilm formation"/>
    <property type="evidence" value="ECO:0007669"/>
    <property type="project" value="TreeGrafter"/>
</dbReference>
<reference evidence="7" key="1">
    <citation type="submission" date="2016-10" db="EMBL/GenBank/DDBJ databases">
        <authorList>
            <person name="Varghese N."/>
            <person name="Submissions S."/>
        </authorList>
    </citation>
    <scope>NUCLEOTIDE SEQUENCE [LARGE SCALE GENOMIC DNA]</scope>
    <source>
        <strain evidence="7">2SM5</strain>
    </source>
</reference>
<name>A0A1H1XJS4_9GAMM</name>
<dbReference type="NCBIfam" id="NF038266">
    <property type="entry name" value="diguan_SiaD"/>
    <property type="match status" value="1"/>
</dbReference>
<dbReference type="OrthoDB" id="9812260at2"/>
<comment type="cofactor">
    <cofactor evidence="1">
        <name>Mg(2+)</name>
        <dbReference type="ChEBI" id="CHEBI:18420"/>
    </cofactor>
</comment>
<comment type="subcellular location">
    <subcellularLocation>
        <location evidence="2">Cell inner membrane</location>
    </subcellularLocation>
</comment>
<evidence type="ECO:0000256" key="2">
    <source>
        <dbReference type="ARBA" id="ARBA00004533"/>
    </source>
</evidence>
<evidence type="ECO:0000256" key="1">
    <source>
        <dbReference type="ARBA" id="ARBA00001946"/>
    </source>
</evidence>
<dbReference type="PANTHER" id="PTHR45138">
    <property type="entry name" value="REGULATORY COMPONENTS OF SENSORY TRANSDUCTION SYSTEM"/>
    <property type="match status" value="1"/>
</dbReference>
<dbReference type="InterPro" id="IPR050469">
    <property type="entry name" value="Diguanylate_Cyclase"/>
</dbReference>
<dbReference type="NCBIfam" id="TIGR00254">
    <property type="entry name" value="GGDEF"/>
    <property type="match status" value="1"/>
</dbReference>
<sequence>MTTDGDDLEKRLVGLLQETGQDNVLHQPLAELWQTHQDLVYRLERITRISDAYQSLAKEREMSLVSRVDKQLRQLEKIVRISDRYQHMMHDLNIALQEAASHDVLTGLPNRRLLTDRLREASERYRRYGRPFSLAMIDIDHFKSVNDRFGHETGDNVIIEVARVLDAEVREEDTCGRWGGEEFLLLLPETEAPAAGLLGERLRQAIERLTIRHKDESIHITASIGIAAHGDASSYSETINHADNALLQAKRAGRNQCVTTASAQAIPF</sequence>
<protein>
    <recommendedName>
        <fullName evidence="3">diguanylate cyclase</fullName>
        <ecNumber evidence="3">2.7.7.65</ecNumber>
    </recommendedName>
</protein>
<dbReference type="PROSITE" id="PS50887">
    <property type="entry name" value="GGDEF"/>
    <property type="match status" value="1"/>
</dbReference>
<dbReference type="GO" id="GO:1902201">
    <property type="term" value="P:negative regulation of bacterial-type flagellum-dependent cell motility"/>
    <property type="evidence" value="ECO:0007669"/>
    <property type="project" value="TreeGrafter"/>
</dbReference>
<dbReference type="SMART" id="SM00267">
    <property type="entry name" value="GGDEF"/>
    <property type="match status" value="1"/>
</dbReference>